<reference evidence="2 3" key="1">
    <citation type="submission" date="2019-11" db="EMBL/GenBank/DDBJ databases">
        <title>Streptomyces typhae sp. nov., a novel endophytic actinomycete isolated from the root of cattail pollen (Typha angustifolia L.).</title>
        <authorList>
            <person name="Peng C."/>
        </authorList>
    </citation>
    <scope>NUCLEOTIDE SEQUENCE [LARGE SCALE GENOMIC DNA]</scope>
    <source>
        <strain evidence="3">p1417</strain>
    </source>
</reference>
<keyword evidence="3" id="KW-1185">Reference proteome</keyword>
<organism evidence="2 3">
    <name type="scientific">Streptomyces typhae</name>
    <dbReference type="NCBI Taxonomy" id="2681492"/>
    <lineage>
        <taxon>Bacteria</taxon>
        <taxon>Bacillati</taxon>
        <taxon>Actinomycetota</taxon>
        <taxon>Actinomycetes</taxon>
        <taxon>Kitasatosporales</taxon>
        <taxon>Streptomycetaceae</taxon>
        <taxon>Streptomyces</taxon>
    </lineage>
</organism>
<dbReference type="Proteomes" id="UP000483802">
    <property type="component" value="Unassembled WGS sequence"/>
</dbReference>
<protein>
    <submittedName>
        <fullName evidence="2">Uncharacterized protein</fullName>
    </submittedName>
</protein>
<evidence type="ECO:0000313" key="3">
    <source>
        <dbReference type="Proteomes" id="UP000483802"/>
    </source>
</evidence>
<dbReference type="AlphaFoldDB" id="A0A6L6X998"/>
<evidence type="ECO:0000256" key="1">
    <source>
        <dbReference type="SAM" id="MobiDB-lite"/>
    </source>
</evidence>
<dbReference type="RefSeq" id="WP_157169402.1">
    <property type="nucleotide sequence ID" value="NZ_WPNZ01000032.1"/>
</dbReference>
<accession>A0A6L6X998</accession>
<proteinExistence type="predicted"/>
<feature type="region of interest" description="Disordered" evidence="1">
    <location>
        <begin position="1"/>
        <end position="22"/>
    </location>
</feature>
<feature type="compositionally biased region" description="Basic and acidic residues" evidence="1">
    <location>
        <begin position="250"/>
        <end position="259"/>
    </location>
</feature>
<sequence length="319" mass="34743">MRAQEQADKAHADVKTPRIAAAPPTLAPEAGRMLALQGTVGNDALTLALQGRRLGHGPVQQLVQRASRPGGAAVPVQRTTEEDLVGNVLEPIRNRPQSGPDRIVRGRPYQELGLPPEVLSTLEQLSRGEQRVAGGVDFGEPGRSPSLLGGSKVNVRHEARFNVGGRAKEDVRYIRFVKAAKINKGLRSGEVGITWTRPGYVTFAPIQYRAVALNPPHARGPADRAALDAVLHTGFAQAEWSYDGPGRQFEPNEKRRPDGSLELLNVDTPGVTDDSNQYPLLQRYEFYGILYSPADQTVLHVNHYGDTLSALSKDHPVTR</sequence>
<gene>
    <name evidence="2" type="ORF">GPA10_38025</name>
</gene>
<evidence type="ECO:0000313" key="2">
    <source>
        <dbReference type="EMBL" id="MVO90396.1"/>
    </source>
</evidence>
<dbReference type="EMBL" id="WPNZ01000032">
    <property type="protein sequence ID" value="MVO90396.1"/>
    <property type="molecule type" value="Genomic_DNA"/>
</dbReference>
<feature type="compositionally biased region" description="Basic and acidic residues" evidence="1">
    <location>
        <begin position="1"/>
        <end position="16"/>
    </location>
</feature>
<comment type="caution">
    <text evidence="2">The sequence shown here is derived from an EMBL/GenBank/DDBJ whole genome shotgun (WGS) entry which is preliminary data.</text>
</comment>
<name>A0A6L6X998_9ACTN</name>
<feature type="region of interest" description="Disordered" evidence="1">
    <location>
        <begin position="242"/>
        <end position="262"/>
    </location>
</feature>